<dbReference type="EMBL" id="DQAY01000048">
    <property type="protein sequence ID" value="HCO22932.1"/>
    <property type="molecule type" value="Genomic_DNA"/>
</dbReference>
<keyword evidence="2" id="KW-0812">Transmembrane</keyword>
<evidence type="ECO:0000313" key="5">
    <source>
        <dbReference type="Proteomes" id="UP000263642"/>
    </source>
</evidence>
<proteinExistence type="predicted"/>
<dbReference type="Proteomes" id="UP000263642">
    <property type="component" value="Unassembled WGS sequence"/>
</dbReference>
<organism evidence="4 5">
    <name type="scientific">Gimesia maris</name>
    <dbReference type="NCBI Taxonomy" id="122"/>
    <lineage>
        <taxon>Bacteria</taxon>
        <taxon>Pseudomonadati</taxon>
        <taxon>Planctomycetota</taxon>
        <taxon>Planctomycetia</taxon>
        <taxon>Planctomycetales</taxon>
        <taxon>Planctomycetaceae</taxon>
        <taxon>Gimesia</taxon>
    </lineage>
</organism>
<accession>A0A3D3R4B1</accession>
<sequence length="71" mass="7774">MRQLQQLKDEETSSPHDQSRRGAFMVMAAPFLVATMGFMAFGIDIAVITMTKTRMRNAVEAAALAAAQQIT</sequence>
<keyword evidence="2" id="KW-1133">Transmembrane helix</keyword>
<feature type="compositionally biased region" description="Basic and acidic residues" evidence="1">
    <location>
        <begin position="7"/>
        <end position="20"/>
    </location>
</feature>
<feature type="region of interest" description="Disordered" evidence="1">
    <location>
        <begin position="1"/>
        <end position="20"/>
    </location>
</feature>
<feature type="transmembrane region" description="Helical" evidence="2">
    <location>
        <begin position="23"/>
        <end position="47"/>
    </location>
</feature>
<reference evidence="4 5" key="1">
    <citation type="journal article" date="2018" name="Nat. Biotechnol.">
        <title>A standardized bacterial taxonomy based on genome phylogeny substantially revises the tree of life.</title>
        <authorList>
            <person name="Parks D.H."/>
            <person name="Chuvochina M."/>
            <person name="Waite D.W."/>
            <person name="Rinke C."/>
            <person name="Skarshewski A."/>
            <person name="Chaumeil P.A."/>
            <person name="Hugenholtz P."/>
        </authorList>
    </citation>
    <scope>NUCLEOTIDE SEQUENCE [LARGE SCALE GENOMIC DNA]</scope>
    <source>
        <strain evidence="4">UBA9375</strain>
    </source>
</reference>
<evidence type="ECO:0000256" key="2">
    <source>
        <dbReference type="SAM" id="Phobius"/>
    </source>
</evidence>
<dbReference type="InterPro" id="IPR028087">
    <property type="entry name" value="Tad_N"/>
</dbReference>
<evidence type="ECO:0000313" key="4">
    <source>
        <dbReference type="EMBL" id="HCO22932.1"/>
    </source>
</evidence>
<feature type="non-terminal residue" evidence="4">
    <location>
        <position position="71"/>
    </location>
</feature>
<keyword evidence="2" id="KW-0472">Membrane</keyword>
<name>A0A3D3R4B1_9PLAN</name>
<protein>
    <recommendedName>
        <fullName evidence="3">Putative Flp pilus-assembly TadG-like N-terminal domain-containing protein</fullName>
    </recommendedName>
</protein>
<dbReference type="Pfam" id="PF13400">
    <property type="entry name" value="Tad"/>
    <property type="match status" value="1"/>
</dbReference>
<feature type="domain" description="Putative Flp pilus-assembly TadG-like N-terminal" evidence="3">
    <location>
        <begin position="22"/>
        <end position="69"/>
    </location>
</feature>
<evidence type="ECO:0000259" key="3">
    <source>
        <dbReference type="Pfam" id="PF13400"/>
    </source>
</evidence>
<gene>
    <name evidence="4" type="ORF">DIT97_07700</name>
</gene>
<dbReference type="AlphaFoldDB" id="A0A3D3R4B1"/>
<evidence type="ECO:0000256" key="1">
    <source>
        <dbReference type="SAM" id="MobiDB-lite"/>
    </source>
</evidence>
<comment type="caution">
    <text evidence="4">The sequence shown here is derived from an EMBL/GenBank/DDBJ whole genome shotgun (WGS) entry which is preliminary data.</text>
</comment>